<gene>
    <name evidence="6" type="ORF">IP93_01693</name>
</gene>
<comment type="caution">
    <text evidence="6">The sequence shown here is derived from an EMBL/GenBank/DDBJ whole genome shotgun (WGS) entry which is preliminary data.</text>
</comment>
<dbReference type="InterPro" id="IPR019109">
    <property type="entry name" value="MamF_MmsF"/>
</dbReference>
<evidence type="ECO:0008006" key="8">
    <source>
        <dbReference type="Google" id="ProtNLM"/>
    </source>
</evidence>
<evidence type="ECO:0000313" key="7">
    <source>
        <dbReference type="Proteomes" id="UP000316471"/>
    </source>
</evidence>
<evidence type="ECO:0000256" key="1">
    <source>
        <dbReference type="ARBA" id="ARBA00004141"/>
    </source>
</evidence>
<accession>A0A562LSR7</accession>
<sequence>MDQNETVATPPPLPMSGQPSKEERQWAMFAHLSALAGGLLTSALGGWGMFLGPLVIWLMKKDEMPFVADQAKEALNFNITVAAVLLILTVLGFVTLMIGFILILPIMVLIGLAALVFIILAAVKANEGVAYRYPLTIRLIK</sequence>
<organism evidence="6 7">
    <name type="scientific">Aerolutibacter ruishenii</name>
    <dbReference type="NCBI Taxonomy" id="686800"/>
    <lineage>
        <taxon>Bacteria</taxon>
        <taxon>Pseudomonadati</taxon>
        <taxon>Pseudomonadota</taxon>
        <taxon>Gammaproteobacteria</taxon>
        <taxon>Lysobacterales</taxon>
        <taxon>Lysobacteraceae</taxon>
        <taxon>Aerolutibacter</taxon>
    </lineage>
</organism>
<keyword evidence="4 5" id="KW-0472">Membrane</keyword>
<feature type="transmembrane region" description="Helical" evidence="5">
    <location>
        <begin position="29"/>
        <end position="54"/>
    </location>
</feature>
<keyword evidence="3 5" id="KW-1133">Transmembrane helix</keyword>
<feature type="transmembrane region" description="Helical" evidence="5">
    <location>
        <begin position="100"/>
        <end position="123"/>
    </location>
</feature>
<dbReference type="Pfam" id="PF09685">
    <property type="entry name" value="MamF_MmsF"/>
    <property type="match status" value="1"/>
</dbReference>
<evidence type="ECO:0000256" key="4">
    <source>
        <dbReference type="ARBA" id="ARBA00023136"/>
    </source>
</evidence>
<dbReference type="Proteomes" id="UP000316471">
    <property type="component" value="Unassembled WGS sequence"/>
</dbReference>
<evidence type="ECO:0000256" key="2">
    <source>
        <dbReference type="ARBA" id="ARBA00022692"/>
    </source>
</evidence>
<protein>
    <recommendedName>
        <fullName evidence="8">Tic20 family protein</fullName>
    </recommendedName>
</protein>
<feature type="transmembrane region" description="Helical" evidence="5">
    <location>
        <begin position="75"/>
        <end position="94"/>
    </location>
</feature>
<keyword evidence="7" id="KW-1185">Reference proteome</keyword>
<proteinExistence type="predicted"/>
<reference evidence="6 7" key="1">
    <citation type="journal article" date="2015" name="Stand. Genomic Sci.">
        <title>Genomic Encyclopedia of Bacterial and Archaeal Type Strains, Phase III: the genomes of soil and plant-associated and newly described type strains.</title>
        <authorList>
            <person name="Whitman W.B."/>
            <person name="Woyke T."/>
            <person name="Klenk H.P."/>
            <person name="Zhou Y."/>
            <person name="Lilburn T.G."/>
            <person name="Beck B.J."/>
            <person name="De Vos P."/>
            <person name="Vandamme P."/>
            <person name="Eisen J.A."/>
            <person name="Garrity G."/>
            <person name="Hugenholtz P."/>
            <person name="Kyrpides N.C."/>
        </authorList>
    </citation>
    <scope>NUCLEOTIDE SEQUENCE [LARGE SCALE GENOMIC DNA]</scope>
    <source>
        <strain evidence="6 7">CGMCC 1.10136</strain>
    </source>
</reference>
<dbReference type="AlphaFoldDB" id="A0A562LSR7"/>
<evidence type="ECO:0000313" key="6">
    <source>
        <dbReference type="EMBL" id="TWI10603.1"/>
    </source>
</evidence>
<evidence type="ECO:0000256" key="5">
    <source>
        <dbReference type="SAM" id="Phobius"/>
    </source>
</evidence>
<dbReference type="EMBL" id="VLKP01000006">
    <property type="protein sequence ID" value="TWI10603.1"/>
    <property type="molecule type" value="Genomic_DNA"/>
</dbReference>
<evidence type="ECO:0000256" key="3">
    <source>
        <dbReference type="ARBA" id="ARBA00022989"/>
    </source>
</evidence>
<keyword evidence="2 5" id="KW-0812">Transmembrane</keyword>
<comment type="subcellular location">
    <subcellularLocation>
        <location evidence="1">Membrane</location>
        <topology evidence="1">Multi-pass membrane protein</topology>
    </subcellularLocation>
</comment>
<name>A0A562LSR7_9GAMM</name>
<dbReference type="RefSeq" id="WP_242006812.1">
    <property type="nucleotide sequence ID" value="NZ_VLKP01000006.1"/>
</dbReference>